<keyword evidence="3" id="KW-1185">Reference proteome</keyword>
<evidence type="ECO:0000313" key="3">
    <source>
        <dbReference type="Proteomes" id="UP001054889"/>
    </source>
</evidence>
<dbReference type="AlphaFoldDB" id="A0AAV5EAF1"/>
<evidence type="ECO:0000256" key="1">
    <source>
        <dbReference type="SAM" id="MobiDB-lite"/>
    </source>
</evidence>
<feature type="region of interest" description="Disordered" evidence="1">
    <location>
        <begin position="91"/>
        <end position="119"/>
    </location>
</feature>
<comment type="caution">
    <text evidence="2">The sequence shown here is derived from an EMBL/GenBank/DDBJ whole genome shotgun (WGS) entry which is preliminary data.</text>
</comment>
<reference evidence="2" key="1">
    <citation type="journal article" date="2018" name="DNA Res.">
        <title>Multiple hybrid de novo genome assembly of finger millet, an orphan allotetraploid crop.</title>
        <authorList>
            <person name="Hatakeyama M."/>
            <person name="Aluri S."/>
            <person name="Balachadran M.T."/>
            <person name="Sivarajan S.R."/>
            <person name="Patrignani A."/>
            <person name="Gruter S."/>
            <person name="Poveda L."/>
            <person name="Shimizu-Inatsugi R."/>
            <person name="Baeten J."/>
            <person name="Francoijs K.J."/>
            <person name="Nataraja K.N."/>
            <person name="Reddy Y.A.N."/>
            <person name="Phadnis S."/>
            <person name="Ravikumar R.L."/>
            <person name="Schlapbach R."/>
            <person name="Sreeman S.M."/>
            <person name="Shimizu K.K."/>
        </authorList>
    </citation>
    <scope>NUCLEOTIDE SEQUENCE</scope>
</reference>
<name>A0AAV5EAF1_ELECO</name>
<feature type="region of interest" description="Disordered" evidence="1">
    <location>
        <begin position="22"/>
        <end position="67"/>
    </location>
</feature>
<protein>
    <submittedName>
        <fullName evidence="2">Uncharacterized protein</fullName>
    </submittedName>
</protein>
<dbReference type="EMBL" id="BQKI01000074">
    <property type="protein sequence ID" value="GJN19535.1"/>
    <property type="molecule type" value="Genomic_DNA"/>
</dbReference>
<evidence type="ECO:0000313" key="2">
    <source>
        <dbReference type="EMBL" id="GJN19535.1"/>
    </source>
</evidence>
<reference evidence="2" key="2">
    <citation type="submission" date="2021-12" db="EMBL/GenBank/DDBJ databases">
        <title>Resequencing data analysis of finger millet.</title>
        <authorList>
            <person name="Hatakeyama M."/>
            <person name="Aluri S."/>
            <person name="Balachadran M.T."/>
            <person name="Sivarajan S.R."/>
            <person name="Poveda L."/>
            <person name="Shimizu-Inatsugi R."/>
            <person name="Schlapbach R."/>
            <person name="Sreeman S.M."/>
            <person name="Shimizu K.K."/>
        </authorList>
    </citation>
    <scope>NUCLEOTIDE SEQUENCE</scope>
</reference>
<proteinExistence type="predicted"/>
<gene>
    <name evidence="2" type="primary">gb06819</name>
    <name evidence="2" type="ORF">PR202_gb06819</name>
</gene>
<organism evidence="2 3">
    <name type="scientific">Eleusine coracana subsp. coracana</name>
    <dbReference type="NCBI Taxonomy" id="191504"/>
    <lineage>
        <taxon>Eukaryota</taxon>
        <taxon>Viridiplantae</taxon>
        <taxon>Streptophyta</taxon>
        <taxon>Embryophyta</taxon>
        <taxon>Tracheophyta</taxon>
        <taxon>Spermatophyta</taxon>
        <taxon>Magnoliopsida</taxon>
        <taxon>Liliopsida</taxon>
        <taxon>Poales</taxon>
        <taxon>Poaceae</taxon>
        <taxon>PACMAD clade</taxon>
        <taxon>Chloridoideae</taxon>
        <taxon>Cynodonteae</taxon>
        <taxon>Eleusininae</taxon>
        <taxon>Eleusine</taxon>
    </lineage>
</organism>
<dbReference type="Proteomes" id="UP001054889">
    <property type="component" value="Unassembled WGS sequence"/>
</dbReference>
<accession>A0AAV5EAF1</accession>
<sequence>MRKKRTWKRMASRWRLTRPRLKKKARLGAARGGRGRGMTWRRRGTSLRSLDGSAKAGTSPPAAKMALRAMRPRRQAMARLRRWKENLERAASGAGELMYPQRMRDAQGRQGKQSAVAAR</sequence>